<sequence length="527" mass="56771">MRTRRGVLCLDNAEHLLDALAVLVERLTASAPDLAVLATSRERLALDAESVRVLAPLPLPADADRDNPAVRLFVERTADLEPDSLSDEQLGLVAELCRRLDGLPLAIELGAARASTLGLPSLADRLCRRLDLLSGGRRTAAARHRTLRAVVDWSHELLTPDEARLFRRLAVFPGSFPLDRVESVCADESLPAAAVAGLLARLVEQSVVQVGRGWFWLLETLRTYAQERLAAAGEELRLRGRHAHDAAGRLTDLDRRLWTPAEATAVAAVGRLVPDLQIAWDYAVEHAPSLAVRLAGDIYDFAYIRQRTDLLGWGLRVSGWDVAHRCLPRALAAASAAAWAGGRLAEADEHAARGVAAAAADPPTGGRAVTQQGNLAMFRGRAEAALAYFRAACELHLAGGEEGRAMADEISTAQALVYAGRADAARRIMDDVLPRTRKAANPSLLSWAHYILGEAVTDLDPERALAAYAAAIKYAREAGSRLFTMLARASSVALVARSGTPGAALDEFDKILDQRERVNNETPSPPT</sequence>
<dbReference type="PANTHER" id="PTHR47691:SF3">
    <property type="entry name" value="HTH-TYPE TRANSCRIPTIONAL REGULATOR RV0890C-RELATED"/>
    <property type="match status" value="1"/>
</dbReference>
<proteinExistence type="predicted"/>
<dbReference type="InterPro" id="IPR011990">
    <property type="entry name" value="TPR-like_helical_dom_sf"/>
</dbReference>
<dbReference type="Proteomes" id="UP001500804">
    <property type="component" value="Unassembled WGS sequence"/>
</dbReference>
<dbReference type="PANTHER" id="PTHR47691">
    <property type="entry name" value="REGULATOR-RELATED"/>
    <property type="match status" value="1"/>
</dbReference>
<evidence type="ECO:0000313" key="2">
    <source>
        <dbReference type="Proteomes" id="UP001500804"/>
    </source>
</evidence>
<comment type="caution">
    <text evidence="1">The sequence shown here is derived from an EMBL/GenBank/DDBJ whole genome shotgun (WGS) entry which is preliminary data.</text>
</comment>
<gene>
    <name evidence="1" type="ORF">GCM10023320_23810</name>
</gene>
<dbReference type="EMBL" id="BAABJO010000007">
    <property type="protein sequence ID" value="GAA5118926.1"/>
    <property type="molecule type" value="Genomic_DNA"/>
</dbReference>
<dbReference type="Gene3D" id="1.25.40.10">
    <property type="entry name" value="Tetratricopeptide repeat domain"/>
    <property type="match status" value="1"/>
</dbReference>
<keyword evidence="2" id="KW-1185">Reference proteome</keyword>
<reference evidence="2" key="1">
    <citation type="journal article" date="2019" name="Int. J. Syst. Evol. Microbiol.">
        <title>The Global Catalogue of Microorganisms (GCM) 10K type strain sequencing project: providing services to taxonomists for standard genome sequencing and annotation.</title>
        <authorList>
            <consortium name="The Broad Institute Genomics Platform"/>
            <consortium name="The Broad Institute Genome Sequencing Center for Infectious Disease"/>
            <person name="Wu L."/>
            <person name="Ma J."/>
        </authorList>
    </citation>
    <scope>NUCLEOTIDE SEQUENCE [LARGE SCALE GENOMIC DNA]</scope>
    <source>
        <strain evidence="2">JCM 18302</strain>
    </source>
</reference>
<dbReference type="SUPFAM" id="SSF48452">
    <property type="entry name" value="TPR-like"/>
    <property type="match status" value="1"/>
</dbReference>
<accession>A0ABP9NI64</accession>
<protein>
    <submittedName>
        <fullName evidence="1">Uncharacterized protein</fullName>
    </submittedName>
</protein>
<name>A0ABP9NI64_9PSEU</name>
<organism evidence="1 2">
    <name type="scientific">Pseudonocardia adelaidensis</name>
    <dbReference type="NCBI Taxonomy" id="648754"/>
    <lineage>
        <taxon>Bacteria</taxon>
        <taxon>Bacillati</taxon>
        <taxon>Actinomycetota</taxon>
        <taxon>Actinomycetes</taxon>
        <taxon>Pseudonocardiales</taxon>
        <taxon>Pseudonocardiaceae</taxon>
        <taxon>Pseudonocardia</taxon>
    </lineage>
</organism>
<evidence type="ECO:0000313" key="1">
    <source>
        <dbReference type="EMBL" id="GAA5118926.1"/>
    </source>
</evidence>
<dbReference type="RefSeq" id="WP_345605012.1">
    <property type="nucleotide sequence ID" value="NZ_BAABJO010000007.1"/>
</dbReference>